<evidence type="ECO:0008006" key="3">
    <source>
        <dbReference type="Google" id="ProtNLM"/>
    </source>
</evidence>
<reference evidence="2" key="1">
    <citation type="journal article" date="2017" name="Nat. Microbiol.">
        <title>Global analysis of biosynthetic gene clusters reveals vast potential of secondary metabolite production in Penicillium species.</title>
        <authorList>
            <person name="Nielsen J.C."/>
            <person name="Grijseels S."/>
            <person name="Prigent S."/>
            <person name="Ji B."/>
            <person name="Dainat J."/>
            <person name="Nielsen K.F."/>
            <person name="Frisvad J.C."/>
            <person name="Workman M."/>
            <person name="Nielsen J."/>
        </authorList>
    </citation>
    <scope>NUCLEOTIDE SEQUENCE [LARGE SCALE GENOMIC DNA]</scope>
    <source>
        <strain evidence="2">IBT 31811</strain>
    </source>
</reference>
<dbReference type="Proteomes" id="UP000191672">
    <property type="component" value="Unassembled WGS sequence"/>
</dbReference>
<evidence type="ECO:0000313" key="1">
    <source>
        <dbReference type="EMBL" id="OQD90997.1"/>
    </source>
</evidence>
<sequence>MLAIAQKVTSDRKWTPTDVSTADMENMARDKYANGMNDLTASMGFFCRSVFGKGYGGEFQEVDNTLLGISLKTDADLEELIRGVLSDGHYE</sequence>
<dbReference type="STRING" id="416450.A0A1V6QPS3"/>
<organism evidence="1 2">
    <name type="scientific">Penicillium antarcticum</name>
    <dbReference type="NCBI Taxonomy" id="416450"/>
    <lineage>
        <taxon>Eukaryota</taxon>
        <taxon>Fungi</taxon>
        <taxon>Dikarya</taxon>
        <taxon>Ascomycota</taxon>
        <taxon>Pezizomycotina</taxon>
        <taxon>Eurotiomycetes</taxon>
        <taxon>Eurotiomycetidae</taxon>
        <taxon>Eurotiales</taxon>
        <taxon>Aspergillaceae</taxon>
        <taxon>Penicillium</taxon>
    </lineage>
</organism>
<accession>A0A1V6QPS3</accession>
<keyword evidence="2" id="KW-1185">Reference proteome</keyword>
<dbReference type="AlphaFoldDB" id="A0A1V6QPS3"/>
<dbReference type="EMBL" id="MDYN01000001">
    <property type="protein sequence ID" value="OQD90997.1"/>
    <property type="molecule type" value="Genomic_DNA"/>
</dbReference>
<evidence type="ECO:0000313" key="2">
    <source>
        <dbReference type="Proteomes" id="UP000191672"/>
    </source>
</evidence>
<proteinExistence type="predicted"/>
<name>A0A1V6QPS3_9EURO</name>
<comment type="caution">
    <text evidence="1">The sequence shown here is derived from an EMBL/GenBank/DDBJ whole genome shotgun (WGS) entry which is preliminary data.</text>
</comment>
<protein>
    <recommendedName>
        <fullName evidence="3">NmrA-like domain-containing protein</fullName>
    </recommendedName>
</protein>
<gene>
    <name evidence="1" type="ORF">PENANT_c001G09230</name>
</gene>